<keyword evidence="3" id="KW-0862">Zinc</keyword>
<dbReference type="Pfam" id="PF00172">
    <property type="entry name" value="Zn_clus"/>
    <property type="match status" value="1"/>
</dbReference>
<evidence type="ECO:0000256" key="8">
    <source>
        <dbReference type="SAM" id="MobiDB-lite"/>
    </source>
</evidence>
<dbReference type="Gene3D" id="4.10.240.10">
    <property type="entry name" value="Zn(2)-C6 fungal-type DNA-binding domain"/>
    <property type="match status" value="1"/>
</dbReference>
<comment type="subcellular location">
    <subcellularLocation>
        <location evidence="1">Nucleus</location>
    </subcellularLocation>
</comment>
<accession>A0AAV5QL90</accession>
<reference evidence="10 11" key="1">
    <citation type="journal article" date="2023" name="Elife">
        <title>Identification of key yeast species and microbe-microbe interactions impacting larval growth of Drosophila in the wild.</title>
        <authorList>
            <person name="Mure A."/>
            <person name="Sugiura Y."/>
            <person name="Maeda R."/>
            <person name="Honda K."/>
            <person name="Sakurai N."/>
            <person name="Takahashi Y."/>
            <person name="Watada M."/>
            <person name="Katoh T."/>
            <person name="Gotoh A."/>
            <person name="Gotoh Y."/>
            <person name="Taniguchi I."/>
            <person name="Nakamura K."/>
            <person name="Hayashi T."/>
            <person name="Katayama T."/>
            <person name="Uemura T."/>
            <person name="Hattori Y."/>
        </authorList>
    </citation>
    <scope>NUCLEOTIDE SEQUENCE [LARGE SCALE GENOMIC DNA]</scope>
    <source>
        <strain evidence="10 11">SC-9</strain>
    </source>
</reference>
<name>A0AAV5QL90_9ASCO</name>
<evidence type="ECO:0000259" key="9">
    <source>
        <dbReference type="PROSITE" id="PS50048"/>
    </source>
</evidence>
<dbReference type="AlphaFoldDB" id="A0AAV5QL90"/>
<dbReference type="CDD" id="cd12148">
    <property type="entry name" value="fungal_TF_MHR"/>
    <property type="match status" value="1"/>
</dbReference>
<dbReference type="SUPFAM" id="SSF57701">
    <property type="entry name" value="Zn2/Cys6 DNA-binding domain"/>
    <property type="match status" value="1"/>
</dbReference>
<comment type="caution">
    <text evidence="10">The sequence shown here is derived from an EMBL/GenBank/DDBJ whole genome shotgun (WGS) entry which is preliminary data.</text>
</comment>
<evidence type="ECO:0000256" key="2">
    <source>
        <dbReference type="ARBA" id="ARBA00022723"/>
    </source>
</evidence>
<evidence type="ECO:0000256" key="3">
    <source>
        <dbReference type="ARBA" id="ARBA00022833"/>
    </source>
</evidence>
<dbReference type="PANTHER" id="PTHR47540">
    <property type="entry name" value="THIAMINE REPRESSIBLE GENES REGULATORY PROTEIN THI5"/>
    <property type="match status" value="1"/>
</dbReference>
<dbReference type="SMART" id="SM00066">
    <property type="entry name" value="GAL4"/>
    <property type="match status" value="1"/>
</dbReference>
<dbReference type="GeneID" id="90073366"/>
<dbReference type="GO" id="GO:0006351">
    <property type="term" value="P:DNA-templated transcription"/>
    <property type="evidence" value="ECO:0007669"/>
    <property type="project" value="InterPro"/>
</dbReference>
<protein>
    <submittedName>
        <fullName evidence="10">Stb4 protein</fullName>
    </submittedName>
</protein>
<organism evidence="10 11">
    <name type="scientific">Saccharomycopsis crataegensis</name>
    <dbReference type="NCBI Taxonomy" id="43959"/>
    <lineage>
        <taxon>Eukaryota</taxon>
        <taxon>Fungi</taxon>
        <taxon>Dikarya</taxon>
        <taxon>Ascomycota</taxon>
        <taxon>Saccharomycotina</taxon>
        <taxon>Saccharomycetes</taxon>
        <taxon>Saccharomycopsidaceae</taxon>
        <taxon>Saccharomycopsis</taxon>
    </lineage>
</organism>
<dbReference type="EMBL" id="BTFZ01000006">
    <property type="protein sequence ID" value="GMM35387.1"/>
    <property type="molecule type" value="Genomic_DNA"/>
</dbReference>
<dbReference type="GO" id="GO:0008270">
    <property type="term" value="F:zinc ion binding"/>
    <property type="evidence" value="ECO:0007669"/>
    <property type="project" value="InterPro"/>
</dbReference>
<dbReference type="GO" id="GO:0005634">
    <property type="term" value="C:nucleus"/>
    <property type="evidence" value="ECO:0007669"/>
    <property type="project" value="UniProtKB-SubCell"/>
</dbReference>
<sequence>MPQTTKRRKTVDPKDRMRVSKACDRCKRQKIKCDGLNPCANCTKHQNNCQYTPTQPPPPNNNSSISKTNRLQHNKSSEEYISFLESRIKSLENRGGANQSARIFPTRGPNGNNKPIDNSREIIFFSTIKWRSIRTDGNILLQDLSNMLYNSLSQEDQSKVTKPRTQFYAWNCSGSHYINSDYLTNPLTSKNWKDLLHGDSELSKYFLNYFFSEINPLFAILHEPIFLQQYQKYLSNLQTQQSDQQSTDHDSLFVAMLYLIYAISMRYTEFGFNKKYKSGLEEKMFEIALEIITKLSVSWESFELVQGWLLIFIYLRTTHKQASTFYAISNAVRMVKGMSLDLHVIYPKTVFQNQYESIKAKRIFWAVYTLDKLYSLHSGRSFLIDDHEGQFIYPSWDFHEQNDGWFTVPALALLKLAIISKQLIYFSTVNNPSVLNCDYNHVVEDFAYLKSWCEQNNLWDLSDDGFHSSDEVYRGSQRPADSAMVLSQLKLHYYHSYLTLQSKALYPLVNRANIYTQSGMNKDVDFYNFDSLMAHCKAVMSIFKKFYEKKLIFTPWYLNLNLLFNVGVFSLVLINSGIKIEENRQNYIETIDILRILRHPVFRTPDPNKNYANGNATVSLEIVNNVVYEVTYQDKFGMCNECLYALKLLNRMMIMRNNQITSMLAQYTDHGPSTVNEATFTQFGFSHHVRKAKLENNNIGYPVRTTLAGAGQQSSYSPPPNPSGMAVTAIPGEPHIDEKPKQYEAARMAVETPVFSEPQFGTFMAPEIIPGIPSTQSAANNHNVNPSGSYVNPLLQDFILNQTPMDSVSHGGTDDSPINGGQANTVSDISELGDGNNNYEAIIQLDGINSIQWFDQWDQNSLNIV</sequence>
<dbReference type="GO" id="GO:0000981">
    <property type="term" value="F:DNA-binding transcription factor activity, RNA polymerase II-specific"/>
    <property type="evidence" value="ECO:0007669"/>
    <property type="project" value="InterPro"/>
</dbReference>
<evidence type="ECO:0000313" key="10">
    <source>
        <dbReference type="EMBL" id="GMM35387.1"/>
    </source>
</evidence>
<feature type="region of interest" description="Disordered" evidence="8">
    <location>
        <begin position="53"/>
        <end position="72"/>
    </location>
</feature>
<feature type="domain" description="Zn(2)-C6 fungal-type" evidence="9">
    <location>
        <begin position="22"/>
        <end position="51"/>
    </location>
</feature>
<keyword evidence="4" id="KW-0805">Transcription regulation</keyword>
<gene>
    <name evidence="10" type="ORF">DASC09_027120</name>
</gene>
<dbReference type="PROSITE" id="PS50048">
    <property type="entry name" value="ZN2_CY6_FUNGAL_2"/>
    <property type="match status" value="1"/>
</dbReference>
<keyword evidence="6" id="KW-0804">Transcription</keyword>
<keyword evidence="5" id="KW-0238">DNA-binding</keyword>
<dbReference type="GO" id="GO:0043565">
    <property type="term" value="F:sequence-specific DNA binding"/>
    <property type="evidence" value="ECO:0007669"/>
    <property type="project" value="TreeGrafter"/>
</dbReference>
<evidence type="ECO:0000256" key="5">
    <source>
        <dbReference type="ARBA" id="ARBA00023125"/>
    </source>
</evidence>
<dbReference type="PROSITE" id="PS00463">
    <property type="entry name" value="ZN2_CY6_FUNGAL_1"/>
    <property type="match status" value="1"/>
</dbReference>
<evidence type="ECO:0000256" key="1">
    <source>
        <dbReference type="ARBA" id="ARBA00004123"/>
    </source>
</evidence>
<evidence type="ECO:0000313" key="11">
    <source>
        <dbReference type="Proteomes" id="UP001360560"/>
    </source>
</evidence>
<dbReference type="SMART" id="SM00906">
    <property type="entry name" value="Fungal_trans"/>
    <property type="match status" value="1"/>
</dbReference>
<evidence type="ECO:0000256" key="4">
    <source>
        <dbReference type="ARBA" id="ARBA00023015"/>
    </source>
</evidence>
<keyword evidence="11" id="KW-1185">Reference proteome</keyword>
<dbReference type="GO" id="GO:0045944">
    <property type="term" value="P:positive regulation of transcription by RNA polymerase II"/>
    <property type="evidence" value="ECO:0007669"/>
    <property type="project" value="TreeGrafter"/>
</dbReference>
<proteinExistence type="predicted"/>
<dbReference type="InterPro" id="IPR007219">
    <property type="entry name" value="XnlR_reg_dom"/>
</dbReference>
<dbReference type="CDD" id="cd00067">
    <property type="entry name" value="GAL4"/>
    <property type="match status" value="1"/>
</dbReference>
<dbReference type="InterPro" id="IPR001138">
    <property type="entry name" value="Zn2Cys6_DnaBD"/>
</dbReference>
<dbReference type="Pfam" id="PF04082">
    <property type="entry name" value="Fungal_trans"/>
    <property type="match status" value="1"/>
</dbReference>
<keyword evidence="2" id="KW-0479">Metal-binding</keyword>
<dbReference type="InterPro" id="IPR036864">
    <property type="entry name" value="Zn2-C6_fun-type_DNA-bd_sf"/>
</dbReference>
<evidence type="ECO:0000256" key="6">
    <source>
        <dbReference type="ARBA" id="ARBA00023163"/>
    </source>
</evidence>
<keyword evidence="7" id="KW-0539">Nucleus</keyword>
<dbReference type="InterPro" id="IPR051711">
    <property type="entry name" value="Stress_Response_Reg"/>
</dbReference>
<dbReference type="PANTHER" id="PTHR47540:SF2">
    <property type="entry name" value="ZN(II)2CYS6 TRANSCRIPTION FACTOR (EUROFUNG)"/>
    <property type="match status" value="1"/>
</dbReference>
<dbReference type="Proteomes" id="UP001360560">
    <property type="component" value="Unassembled WGS sequence"/>
</dbReference>
<evidence type="ECO:0000256" key="7">
    <source>
        <dbReference type="ARBA" id="ARBA00023242"/>
    </source>
</evidence>
<dbReference type="RefSeq" id="XP_064852387.1">
    <property type="nucleotide sequence ID" value="XM_064996315.1"/>
</dbReference>